<protein>
    <submittedName>
        <fullName evidence="4">Flavin reductase family protein</fullName>
        <ecNumber evidence="4">1.5.1.-</ecNumber>
    </submittedName>
</protein>
<evidence type="ECO:0000313" key="4">
    <source>
        <dbReference type="EMBL" id="MFC6237558.1"/>
    </source>
</evidence>
<dbReference type="Proteomes" id="UP001596138">
    <property type="component" value="Unassembled WGS sequence"/>
</dbReference>
<evidence type="ECO:0000256" key="2">
    <source>
        <dbReference type="SAM" id="MobiDB-lite"/>
    </source>
</evidence>
<evidence type="ECO:0000313" key="5">
    <source>
        <dbReference type="Proteomes" id="UP001596138"/>
    </source>
</evidence>
<proteinExistence type="predicted"/>
<keyword evidence="1 4" id="KW-0560">Oxidoreductase</keyword>
<dbReference type="EMBL" id="JBHSTI010000008">
    <property type="protein sequence ID" value="MFC6237558.1"/>
    <property type="molecule type" value="Genomic_DNA"/>
</dbReference>
<dbReference type="PANTHER" id="PTHR30466:SF1">
    <property type="entry name" value="FMN REDUCTASE (NADH) RUTF"/>
    <property type="match status" value="1"/>
</dbReference>
<accession>A0ABW1SYN1</accession>
<reference evidence="5" key="1">
    <citation type="journal article" date="2019" name="Int. J. Syst. Evol. Microbiol.">
        <title>The Global Catalogue of Microorganisms (GCM) 10K type strain sequencing project: providing services to taxonomists for standard genome sequencing and annotation.</title>
        <authorList>
            <consortium name="The Broad Institute Genomics Platform"/>
            <consortium name="The Broad Institute Genome Sequencing Center for Infectious Disease"/>
            <person name="Wu L."/>
            <person name="Ma J."/>
        </authorList>
    </citation>
    <scope>NUCLEOTIDE SEQUENCE [LARGE SCALE GENOMIC DNA]</scope>
    <source>
        <strain evidence="5">CGMCC 4.7317</strain>
    </source>
</reference>
<dbReference type="InterPro" id="IPR002563">
    <property type="entry name" value="Flavin_Rdtase-like_dom"/>
</dbReference>
<name>A0ABW1SYN1_9ACTN</name>
<evidence type="ECO:0000259" key="3">
    <source>
        <dbReference type="SMART" id="SM00903"/>
    </source>
</evidence>
<dbReference type="RefSeq" id="WP_386764965.1">
    <property type="nucleotide sequence ID" value="NZ_JBHSTI010000008.1"/>
</dbReference>
<dbReference type="GO" id="GO:0016491">
    <property type="term" value="F:oxidoreductase activity"/>
    <property type="evidence" value="ECO:0007669"/>
    <property type="project" value="UniProtKB-KW"/>
</dbReference>
<comment type="caution">
    <text evidence="4">The sequence shown here is derived from an EMBL/GenBank/DDBJ whole genome shotgun (WGS) entry which is preliminary data.</text>
</comment>
<organism evidence="4 5">
    <name type="scientific">Longivirga aurantiaca</name>
    <dbReference type="NCBI Taxonomy" id="1837743"/>
    <lineage>
        <taxon>Bacteria</taxon>
        <taxon>Bacillati</taxon>
        <taxon>Actinomycetota</taxon>
        <taxon>Actinomycetes</taxon>
        <taxon>Sporichthyales</taxon>
        <taxon>Sporichthyaceae</taxon>
        <taxon>Longivirga</taxon>
    </lineage>
</organism>
<evidence type="ECO:0000256" key="1">
    <source>
        <dbReference type="ARBA" id="ARBA00023002"/>
    </source>
</evidence>
<dbReference type="EC" id="1.5.1.-" evidence="4"/>
<keyword evidence="5" id="KW-1185">Reference proteome</keyword>
<dbReference type="InterPro" id="IPR050268">
    <property type="entry name" value="NADH-dep_flavin_reductase"/>
</dbReference>
<gene>
    <name evidence="4" type="ORF">ACFQGU_06690</name>
</gene>
<sequence length="193" mass="20211">MSLPTLARPTETTVPSPRPEPTPHALGPDDFRDAFRHHPGGVALVTALGEHAPAALTATSLTSISADPAVLAFSVSHASSAAPTILAAGTVVVHLLDASTVHLAKLGATSGIDRFADTSLWTTLPTGEPVFRGTRWLRARVLDRVDAGAATLVLAEPLECDLGSDDVGEGCVREGLVYLNRTWHRLGDASRLD</sequence>
<dbReference type="SMART" id="SM00903">
    <property type="entry name" value="Flavin_Reduct"/>
    <property type="match status" value="1"/>
</dbReference>
<dbReference type="PANTHER" id="PTHR30466">
    <property type="entry name" value="FLAVIN REDUCTASE"/>
    <property type="match status" value="1"/>
</dbReference>
<dbReference type="InterPro" id="IPR012349">
    <property type="entry name" value="Split_barrel_FMN-bd"/>
</dbReference>
<dbReference type="Gene3D" id="2.30.110.10">
    <property type="entry name" value="Electron Transport, Fmn-binding Protein, Chain A"/>
    <property type="match status" value="1"/>
</dbReference>
<dbReference type="Pfam" id="PF01613">
    <property type="entry name" value="Flavin_Reduct"/>
    <property type="match status" value="1"/>
</dbReference>
<dbReference type="SUPFAM" id="SSF50475">
    <property type="entry name" value="FMN-binding split barrel"/>
    <property type="match status" value="1"/>
</dbReference>
<feature type="domain" description="Flavin reductase like" evidence="3">
    <location>
        <begin position="35"/>
        <end position="185"/>
    </location>
</feature>
<feature type="region of interest" description="Disordered" evidence="2">
    <location>
        <begin position="1"/>
        <end position="27"/>
    </location>
</feature>